<evidence type="ECO:0000256" key="9">
    <source>
        <dbReference type="ARBA" id="ARBA00023134"/>
    </source>
</evidence>
<evidence type="ECO:0000256" key="4">
    <source>
        <dbReference type="ARBA" id="ARBA00011894"/>
    </source>
</evidence>
<dbReference type="EMBL" id="NIDN02000093">
    <property type="protein sequence ID" value="RLL96971.1"/>
    <property type="molecule type" value="Genomic_DNA"/>
</dbReference>
<dbReference type="InterPro" id="IPR000836">
    <property type="entry name" value="PRTase_dom"/>
</dbReference>
<dbReference type="CDD" id="cd06223">
    <property type="entry name" value="PRTases_typeI"/>
    <property type="match status" value="1"/>
</dbReference>
<accession>A0A229X2L3</accession>
<evidence type="ECO:0000256" key="6">
    <source>
        <dbReference type="ARBA" id="ARBA00022676"/>
    </source>
</evidence>
<comment type="similarity">
    <text evidence="3">Belongs to the UPRTase family.</text>
</comment>
<keyword evidence="7" id="KW-0808">Transferase</keyword>
<comment type="caution">
    <text evidence="11">The sequence shown here is derived from an EMBL/GenBank/DDBJ whole genome shotgun (WGS) entry which is preliminary data.</text>
</comment>
<dbReference type="SUPFAM" id="SSF53271">
    <property type="entry name" value="PRTase-like"/>
    <property type="match status" value="1"/>
</dbReference>
<dbReference type="OrthoDB" id="10257085at2759"/>
<evidence type="ECO:0000256" key="5">
    <source>
        <dbReference type="ARBA" id="ARBA00022533"/>
    </source>
</evidence>
<dbReference type="STRING" id="1245748.A0A229X2L3"/>
<gene>
    <name evidence="11" type="ORF">CFD26_105708</name>
</gene>
<organism evidence="11 12">
    <name type="scientific">Aspergillus turcosus</name>
    <dbReference type="NCBI Taxonomy" id="1245748"/>
    <lineage>
        <taxon>Eukaryota</taxon>
        <taxon>Fungi</taxon>
        <taxon>Dikarya</taxon>
        <taxon>Ascomycota</taxon>
        <taxon>Pezizomycotina</taxon>
        <taxon>Eurotiomycetes</taxon>
        <taxon>Eurotiomycetidae</taxon>
        <taxon>Eurotiales</taxon>
        <taxon>Aspergillaceae</taxon>
        <taxon>Aspergillus</taxon>
        <taxon>Aspergillus subgen. Fumigati</taxon>
    </lineage>
</organism>
<comment type="pathway">
    <text evidence="2">Pyrimidine metabolism; UMP biosynthesis via salvage pathway; UMP from uracil: step 1/1.</text>
</comment>
<dbReference type="AlphaFoldDB" id="A0A229X2L3"/>
<evidence type="ECO:0000256" key="8">
    <source>
        <dbReference type="ARBA" id="ARBA00022741"/>
    </source>
</evidence>
<dbReference type="Proteomes" id="UP000215289">
    <property type="component" value="Unassembled WGS sequence"/>
</dbReference>
<evidence type="ECO:0000259" key="10">
    <source>
        <dbReference type="Pfam" id="PF14681"/>
    </source>
</evidence>
<protein>
    <recommendedName>
        <fullName evidence="4">uracil phosphoribosyltransferase</fullName>
        <ecNumber evidence="4">2.4.2.9</ecNumber>
    </recommendedName>
</protein>
<keyword evidence="5" id="KW-0021">Allosteric enzyme</keyword>
<proteinExistence type="inferred from homology"/>
<dbReference type="GO" id="GO:0004845">
    <property type="term" value="F:uracil phosphoribosyltransferase activity"/>
    <property type="evidence" value="ECO:0007669"/>
    <property type="project" value="UniProtKB-EC"/>
</dbReference>
<dbReference type="InterPro" id="IPR050054">
    <property type="entry name" value="UPRTase/APRTase"/>
</dbReference>
<dbReference type="Gene3D" id="3.40.50.2020">
    <property type="match status" value="1"/>
</dbReference>
<dbReference type="InterPro" id="IPR029057">
    <property type="entry name" value="PRTase-like"/>
</dbReference>
<keyword evidence="9" id="KW-0342">GTP-binding</keyword>
<evidence type="ECO:0000256" key="3">
    <source>
        <dbReference type="ARBA" id="ARBA00009516"/>
    </source>
</evidence>
<dbReference type="NCBIfam" id="NF001097">
    <property type="entry name" value="PRK00129.1"/>
    <property type="match status" value="1"/>
</dbReference>
<dbReference type="Pfam" id="PF14681">
    <property type="entry name" value="UPRTase"/>
    <property type="match status" value="1"/>
</dbReference>
<comment type="cofactor">
    <cofactor evidence="1">
        <name>Mg(2+)</name>
        <dbReference type="ChEBI" id="CHEBI:18420"/>
    </cofactor>
</comment>
<keyword evidence="12" id="KW-1185">Reference proteome</keyword>
<dbReference type="GO" id="GO:0005525">
    <property type="term" value="F:GTP binding"/>
    <property type="evidence" value="ECO:0007669"/>
    <property type="project" value="UniProtKB-KW"/>
</dbReference>
<name>A0A229X2L3_9EURO</name>
<feature type="domain" description="Phosphoribosyltransferase" evidence="10">
    <location>
        <begin position="40"/>
        <end position="200"/>
    </location>
</feature>
<keyword evidence="8" id="KW-0547">Nucleotide-binding</keyword>
<evidence type="ECO:0000313" key="12">
    <source>
        <dbReference type="Proteomes" id="UP000215289"/>
    </source>
</evidence>
<dbReference type="EC" id="2.4.2.9" evidence="4"/>
<evidence type="ECO:0000256" key="7">
    <source>
        <dbReference type="ARBA" id="ARBA00022679"/>
    </source>
</evidence>
<sequence>MAPSFPSNITTLQDATFASLLDKLRDPSLPPSQVSSLIAQLTTLLARQITIKAENNETIAVVVILRSGLAMFDPLMAEIPKNIPTVTYHLGIFRDKHNLQPVEYYNKLPPKPATVRQAIVVDPVIATGGTVGAVVSILKDWGIERVTFLSVLASRAGAMRVADIWPESTQFVVGAVDPELDEKGYIQPGVGDIGDRLFGTDLL</sequence>
<reference evidence="11 12" key="1">
    <citation type="submission" date="2018-08" db="EMBL/GenBank/DDBJ databases">
        <title>Draft genome sequences of two Aspergillus turcosus clinical strains isolated from bronchoalveolar lavage fluid: one azole-susceptible and the other azole-resistant.</title>
        <authorList>
            <person name="Parent-Michaud M."/>
            <person name="Dufresne P.J."/>
            <person name="Fournier E."/>
            <person name="Martineau C."/>
            <person name="Moreira S."/>
            <person name="Perkins V."/>
            <person name="De Repentigny L."/>
            <person name="Dufresne S.F."/>
        </authorList>
    </citation>
    <scope>NUCLEOTIDE SEQUENCE [LARGE SCALE GENOMIC DNA]</scope>
    <source>
        <strain evidence="11">HMR AF 1038</strain>
    </source>
</reference>
<evidence type="ECO:0000256" key="2">
    <source>
        <dbReference type="ARBA" id="ARBA00005180"/>
    </source>
</evidence>
<keyword evidence="6" id="KW-0328">Glycosyltransferase</keyword>
<evidence type="ECO:0000256" key="1">
    <source>
        <dbReference type="ARBA" id="ARBA00001946"/>
    </source>
</evidence>
<dbReference type="PANTHER" id="PTHR32315:SF4">
    <property type="entry name" value="URACIL PHOSPHORIBOSYLTRANSFERASE, CHLOROPLASTIC"/>
    <property type="match status" value="1"/>
</dbReference>
<dbReference type="PANTHER" id="PTHR32315">
    <property type="entry name" value="ADENINE PHOSPHORIBOSYLTRANSFERASE"/>
    <property type="match status" value="1"/>
</dbReference>
<evidence type="ECO:0000313" key="11">
    <source>
        <dbReference type="EMBL" id="RLL96971.1"/>
    </source>
</evidence>